<proteinExistence type="predicted"/>
<name>A0A3P7LS69_STRVU</name>
<gene>
    <name evidence="1" type="ORF">SVUK_LOCUS20233</name>
</gene>
<dbReference type="PANTHER" id="PTHR43612:SF3">
    <property type="entry name" value="TRIFUNCTIONAL ENZYME SUBUNIT ALPHA, MITOCHONDRIAL"/>
    <property type="match status" value="1"/>
</dbReference>
<organism evidence="1 2">
    <name type="scientific">Strongylus vulgaris</name>
    <name type="common">Blood worm</name>
    <dbReference type="NCBI Taxonomy" id="40348"/>
    <lineage>
        <taxon>Eukaryota</taxon>
        <taxon>Metazoa</taxon>
        <taxon>Ecdysozoa</taxon>
        <taxon>Nematoda</taxon>
        <taxon>Chromadorea</taxon>
        <taxon>Rhabditida</taxon>
        <taxon>Rhabditina</taxon>
        <taxon>Rhabditomorpha</taxon>
        <taxon>Strongyloidea</taxon>
        <taxon>Strongylidae</taxon>
        <taxon>Strongylus</taxon>
    </lineage>
</organism>
<dbReference type="InterPro" id="IPR050136">
    <property type="entry name" value="FA_oxidation_alpha_subunit"/>
</dbReference>
<evidence type="ECO:0000313" key="1">
    <source>
        <dbReference type="EMBL" id="VDM85235.1"/>
    </source>
</evidence>
<dbReference type="PANTHER" id="PTHR43612">
    <property type="entry name" value="TRIFUNCTIONAL ENZYME SUBUNIT ALPHA"/>
    <property type="match status" value="1"/>
</dbReference>
<dbReference type="EMBL" id="UYYB01137825">
    <property type="protein sequence ID" value="VDM85235.1"/>
    <property type="molecule type" value="Genomic_DNA"/>
</dbReference>
<dbReference type="GO" id="GO:0004300">
    <property type="term" value="F:enoyl-CoA hydratase activity"/>
    <property type="evidence" value="ECO:0007669"/>
    <property type="project" value="TreeGrafter"/>
</dbReference>
<dbReference type="GO" id="GO:0016509">
    <property type="term" value="F:long-chain (3S)-3-hydroxyacyl-CoA dehydrogenase (NAD+) activity"/>
    <property type="evidence" value="ECO:0007669"/>
    <property type="project" value="TreeGrafter"/>
</dbReference>
<keyword evidence="2" id="KW-1185">Reference proteome</keyword>
<dbReference type="GO" id="GO:0006635">
    <property type="term" value="P:fatty acid beta-oxidation"/>
    <property type="evidence" value="ECO:0007669"/>
    <property type="project" value="TreeGrafter"/>
</dbReference>
<dbReference type="GO" id="GO:0016507">
    <property type="term" value="C:mitochondrial fatty acid beta-oxidation multienzyme complex"/>
    <property type="evidence" value="ECO:0007669"/>
    <property type="project" value="TreeGrafter"/>
</dbReference>
<sequence>MILLCSGIYVYEGKKKKVNEDALKILQKYKLTPPENCTSTEDRQLRLATRFVNEALLCLEEGVISSPVS</sequence>
<evidence type="ECO:0000313" key="2">
    <source>
        <dbReference type="Proteomes" id="UP000270094"/>
    </source>
</evidence>
<dbReference type="AlphaFoldDB" id="A0A3P7LS69"/>
<reference evidence="1 2" key="1">
    <citation type="submission" date="2018-11" db="EMBL/GenBank/DDBJ databases">
        <authorList>
            <consortium name="Pathogen Informatics"/>
        </authorList>
    </citation>
    <scope>NUCLEOTIDE SEQUENCE [LARGE SCALE GENOMIC DNA]</scope>
</reference>
<accession>A0A3P7LS69</accession>
<dbReference type="OrthoDB" id="10004768at2759"/>
<dbReference type="Gene3D" id="1.10.1040.50">
    <property type="match status" value="1"/>
</dbReference>
<protein>
    <submittedName>
        <fullName evidence="1">Uncharacterized protein</fullName>
    </submittedName>
</protein>
<dbReference type="Proteomes" id="UP000270094">
    <property type="component" value="Unassembled WGS sequence"/>
</dbReference>